<feature type="transmembrane region" description="Helical" evidence="7">
    <location>
        <begin position="208"/>
        <end position="227"/>
    </location>
</feature>
<comment type="caution">
    <text evidence="8">The sequence shown here is derived from an EMBL/GenBank/DDBJ whole genome shotgun (WGS) entry which is preliminary data.</text>
</comment>
<comment type="pathway">
    <text evidence="7">Protein modification; lipoprotein biosynthesis (diacylglyceryl transfer).</text>
</comment>
<proteinExistence type="inferred from homology"/>
<evidence type="ECO:0000256" key="6">
    <source>
        <dbReference type="ARBA" id="ARBA00023136"/>
    </source>
</evidence>
<comment type="subcellular location">
    <subcellularLocation>
        <location evidence="7">Cell membrane</location>
        <topology evidence="7">Multi-pass membrane protein</topology>
    </subcellularLocation>
</comment>
<keyword evidence="2 7" id="KW-1003">Cell membrane</keyword>
<dbReference type="Pfam" id="PF01790">
    <property type="entry name" value="LGT"/>
    <property type="match status" value="1"/>
</dbReference>
<protein>
    <recommendedName>
        <fullName evidence="7">Phosphatidylglycerol--prolipoprotein diacylglyceryl transferase</fullName>
        <ecNumber evidence="7">2.5.1.145</ecNumber>
    </recommendedName>
</protein>
<evidence type="ECO:0000256" key="5">
    <source>
        <dbReference type="ARBA" id="ARBA00022989"/>
    </source>
</evidence>
<name>A0ABS4SSG3_9PROT</name>
<feature type="transmembrane region" description="Helical" evidence="7">
    <location>
        <begin position="20"/>
        <end position="38"/>
    </location>
</feature>
<dbReference type="EMBL" id="JAGINP010000018">
    <property type="protein sequence ID" value="MBP2294892.1"/>
    <property type="molecule type" value="Genomic_DNA"/>
</dbReference>
<evidence type="ECO:0000256" key="2">
    <source>
        <dbReference type="ARBA" id="ARBA00022475"/>
    </source>
</evidence>
<keyword evidence="6 7" id="KW-0472">Membrane</keyword>
<evidence type="ECO:0000313" key="8">
    <source>
        <dbReference type="EMBL" id="MBP2294892.1"/>
    </source>
</evidence>
<comment type="catalytic activity">
    <reaction evidence="7">
        <text>L-cysteinyl-[prolipoprotein] + a 1,2-diacyl-sn-glycero-3-phospho-(1'-sn-glycerol) = an S-1,2-diacyl-sn-glyceryl-L-cysteinyl-[prolipoprotein] + sn-glycerol 1-phosphate + H(+)</text>
        <dbReference type="Rhea" id="RHEA:56712"/>
        <dbReference type="Rhea" id="RHEA-COMP:14679"/>
        <dbReference type="Rhea" id="RHEA-COMP:14680"/>
        <dbReference type="ChEBI" id="CHEBI:15378"/>
        <dbReference type="ChEBI" id="CHEBI:29950"/>
        <dbReference type="ChEBI" id="CHEBI:57685"/>
        <dbReference type="ChEBI" id="CHEBI:64716"/>
        <dbReference type="ChEBI" id="CHEBI:140658"/>
        <dbReference type="EC" id="2.5.1.145"/>
    </reaction>
</comment>
<evidence type="ECO:0000313" key="9">
    <source>
        <dbReference type="Proteomes" id="UP000781958"/>
    </source>
</evidence>
<feature type="transmembrane region" description="Helical" evidence="7">
    <location>
        <begin position="233"/>
        <end position="262"/>
    </location>
</feature>
<evidence type="ECO:0000256" key="3">
    <source>
        <dbReference type="ARBA" id="ARBA00022679"/>
    </source>
</evidence>
<sequence>MLALAFPAIDPVAVEFGPIVIRWYALAYLAGFVLGWRYCLHLARTNPGRPSPEDFDDFLTWAVVGVILGGRTGYVLFYNLPFYLENPLDALKVWHGGMSFHGGLLGVVVAILLFSWKRGISALAFGDLIAAAAPIGLFFGRIANFINGELYGRAAPDVPWAIVFPRDPLQLPRHPSQLYESFLEGAVLFIVLFIAVRMPAVRQRPGMAAGIFFIGYGLSRIIAEFFREPDAQLGFLFAGATMGQLLSLPMVLFGVALALYAARRPAVA</sequence>
<dbReference type="RefSeq" id="WP_209769201.1">
    <property type="nucleotide sequence ID" value="NZ_JAGINP010000018.1"/>
</dbReference>
<feature type="transmembrane region" description="Helical" evidence="7">
    <location>
        <begin position="58"/>
        <end position="78"/>
    </location>
</feature>
<feature type="binding site" evidence="7">
    <location>
        <position position="141"/>
    </location>
    <ligand>
        <name>a 1,2-diacyl-sn-glycero-3-phospho-(1'-sn-glycerol)</name>
        <dbReference type="ChEBI" id="CHEBI:64716"/>
    </ligand>
</feature>
<dbReference type="NCBIfam" id="TIGR00544">
    <property type="entry name" value="lgt"/>
    <property type="match status" value="1"/>
</dbReference>
<accession>A0ABS4SSG3</accession>
<gene>
    <name evidence="7" type="primary">lgt</name>
    <name evidence="8" type="ORF">J2851_004688</name>
</gene>
<evidence type="ECO:0000256" key="1">
    <source>
        <dbReference type="ARBA" id="ARBA00007150"/>
    </source>
</evidence>
<keyword evidence="4 7" id="KW-0812">Transmembrane</keyword>
<evidence type="ECO:0000256" key="7">
    <source>
        <dbReference type="HAMAP-Rule" id="MF_01147"/>
    </source>
</evidence>
<dbReference type="PANTHER" id="PTHR30589:SF0">
    <property type="entry name" value="PHOSPHATIDYLGLYCEROL--PROLIPOPROTEIN DIACYLGLYCERYL TRANSFERASE"/>
    <property type="match status" value="1"/>
</dbReference>
<comment type="similarity">
    <text evidence="1 7">Belongs to the Lgt family.</text>
</comment>
<feature type="transmembrane region" description="Helical" evidence="7">
    <location>
        <begin position="123"/>
        <end position="143"/>
    </location>
</feature>
<comment type="function">
    <text evidence="7">Catalyzes the transfer of the diacylglyceryl group from phosphatidylglycerol to the sulfhydryl group of the N-terminal cysteine of a prolipoprotein, the first step in the formation of mature lipoproteins.</text>
</comment>
<keyword evidence="5 7" id="KW-1133">Transmembrane helix</keyword>
<dbReference type="GO" id="GO:0016740">
    <property type="term" value="F:transferase activity"/>
    <property type="evidence" value="ECO:0007669"/>
    <property type="project" value="UniProtKB-KW"/>
</dbReference>
<feature type="transmembrane region" description="Helical" evidence="7">
    <location>
        <begin position="98"/>
        <end position="116"/>
    </location>
</feature>
<reference evidence="8 9" key="1">
    <citation type="submission" date="2021-03" db="EMBL/GenBank/DDBJ databases">
        <title>Genomic Encyclopedia of Type Strains, Phase III (KMG-III): the genomes of soil and plant-associated and newly described type strains.</title>
        <authorList>
            <person name="Whitman W."/>
        </authorList>
    </citation>
    <scope>NUCLEOTIDE SEQUENCE [LARGE SCALE GENOMIC DNA]</scope>
    <source>
        <strain evidence="8 9">IMMIB AFH-6</strain>
    </source>
</reference>
<organism evidence="8 9">
    <name type="scientific">Azospirillum rugosum</name>
    <dbReference type="NCBI Taxonomy" id="416170"/>
    <lineage>
        <taxon>Bacteria</taxon>
        <taxon>Pseudomonadati</taxon>
        <taxon>Pseudomonadota</taxon>
        <taxon>Alphaproteobacteria</taxon>
        <taxon>Rhodospirillales</taxon>
        <taxon>Azospirillaceae</taxon>
        <taxon>Azospirillum</taxon>
    </lineage>
</organism>
<keyword evidence="9" id="KW-1185">Reference proteome</keyword>
<dbReference type="InterPro" id="IPR001640">
    <property type="entry name" value="Lgt"/>
</dbReference>
<dbReference type="Proteomes" id="UP000781958">
    <property type="component" value="Unassembled WGS sequence"/>
</dbReference>
<evidence type="ECO:0000256" key="4">
    <source>
        <dbReference type="ARBA" id="ARBA00022692"/>
    </source>
</evidence>
<dbReference type="EC" id="2.5.1.145" evidence="7"/>
<keyword evidence="3 7" id="KW-0808">Transferase</keyword>
<feature type="transmembrane region" description="Helical" evidence="7">
    <location>
        <begin position="178"/>
        <end position="196"/>
    </location>
</feature>
<dbReference type="PROSITE" id="PS01311">
    <property type="entry name" value="LGT"/>
    <property type="match status" value="1"/>
</dbReference>
<dbReference type="PANTHER" id="PTHR30589">
    <property type="entry name" value="PROLIPOPROTEIN DIACYLGLYCERYL TRANSFERASE"/>
    <property type="match status" value="1"/>
</dbReference>
<dbReference type="HAMAP" id="MF_01147">
    <property type="entry name" value="Lgt"/>
    <property type="match status" value="1"/>
</dbReference>